<organism evidence="3 4">
    <name type="scientific">Fibrella aquatilis</name>
    <dbReference type="NCBI Taxonomy" id="2817059"/>
    <lineage>
        <taxon>Bacteria</taxon>
        <taxon>Pseudomonadati</taxon>
        <taxon>Bacteroidota</taxon>
        <taxon>Cytophagia</taxon>
        <taxon>Cytophagales</taxon>
        <taxon>Spirosomataceae</taxon>
        <taxon>Fibrella</taxon>
    </lineage>
</organism>
<dbReference type="InterPro" id="IPR008969">
    <property type="entry name" value="CarboxyPept-like_regulatory"/>
</dbReference>
<dbReference type="NCBIfam" id="TIGR04057">
    <property type="entry name" value="SusC_RagA_signa"/>
    <property type="match status" value="1"/>
</dbReference>
<dbReference type="Gene3D" id="2.170.130.10">
    <property type="entry name" value="TonB-dependent receptor, plug domain"/>
    <property type="match status" value="1"/>
</dbReference>
<accession>A0A939K0G4</accession>
<dbReference type="SUPFAM" id="SSF56935">
    <property type="entry name" value="Porins"/>
    <property type="match status" value="1"/>
</dbReference>
<sequence>MNKTTPCHHSARPSVFGWIRIALLALLLGPVFAFTSRGYIPPTVATIPIRVSGTISDATGNRLAGANIVVKGTQRGTSTDAEGRYSLSVDDAGTTPTLVVSLLGYATQEIVVDGRATIDVRLADDSRSLNEVVVLGYGAQRKDALTAAVSTVKTKELTISPAANVSNLIAGRVNGVLFVQDQGQPGDDQTRIFVRGLASFSSSNDPLYVIDGIPRDANAFNRLTPSDIESISVLKDAAAAAVFGARSANGVILVTTRRGVAGKTSFSYTANFGTQTPTQLPKFVNSADFATLYNEARVNDGQTVRYTDDEITKFRDGSDPIFYPNTDWVDLLYGKSAPITQHNLTVNGGTEKVQYLLSVNYLNQQNLLAKGIGLDRYNVRSNIDARVTNTTRVSLDVTGTLQKNEKRFGSFSDVFREPATIPAIFPNGLYSAGRFTRNDLANIREGGYQRESRNNLFARLDIRQEIPMIPGLSVRGIAAYDVSFDRNKEWSNLQQLYTASRDNAGLVTYKLTKPSDPQLREILVDVSKLTLEAQANYSHSFGKHDVGGLFVVNRIQEGGSYLNASRSGYILPVIETIFAGSGPVASVSNSGNEQQTNPIRRQSLVGRATYGYNNRYLLEGSFRYDGSNIFGPGYRYGFFPAVSAGWVVSEESFMKGASFLDFLKIRGSWGKLGNDRINGYQYTQLYNLGSNGAVIDGKTQGYIVPGVTANPFVTWENSTKTDVGFEARFGRGLSVEADYFYERRSDILTNRSQAVATVFGGSLPAENIGQTQNQGFEVSLGYQKQFGKDLTFNARANFTRAVNKIIDRAEPANINPLRRQAGRALFTSDGYIADGLFGTQEEINTFFGTNIAQYKNVKPGDIRYRDLNGDQKIDGNDVTQIARTNLPPNVYSLNLAVNYKGFELTTLFQGAWGGQVALDNWLMHPFRQDGNVLEIAKDHWSTANPNPNALFPRLSTNSTWNFIPTSTFWVQDTDYLRLKNVQLSYTLPRAVSAKIHAQAIRFYANTSNLLTFSALKFKIVDPEQTSSGAIYPQQRVINVGANITF</sequence>
<name>A0A939K0G4_9BACT</name>
<comment type="subcellular location">
    <subcellularLocation>
        <location evidence="1">Cell outer membrane</location>
        <topology evidence="1">Multi-pass membrane protein</topology>
    </subcellularLocation>
</comment>
<dbReference type="AlphaFoldDB" id="A0A939K0G4"/>
<reference evidence="3 4" key="1">
    <citation type="submission" date="2021-03" db="EMBL/GenBank/DDBJ databases">
        <title>Fibrella sp. HMF5036 genome sequencing and assembly.</title>
        <authorList>
            <person name="Kang H."/>
            <person name="Kim H."/>
            <person name="Bae S."/>
            <person name="Joh K."/>
        </authorList>
    </citation>
    <scope>NUCLEOTIDE SEQUENCE [LARGE SCALE GENOMIC DNA]</scope>
    <source>
        <strain evidence="3 4">HMF5036</strain>
    </source>
</reference>
<keyword evidence="4" id="KW-1185">Reference proteome</keyword>
<dbReference type="PROSITE" id="PS52016">
    <property type="entry name" value="TONB_DEPENDENT_REC_3"/>
    <property type="match status" value="1"/>
</dbReference>
<dbReference type="InterPro" id="IPR018247">
    <property type="entry name" value="EF_Hand_1_Ca_BS"/>
</dbReference>
<dbReference type="PROSITE" id="PS00018">
    <property type="entry name" value="EF_HAND_1"/>
    <property type="match status" value="1"/>
</dbReference>
<evidence type="ECO:0000313" key="3">
    <source>
        <dbReference type="EMBL" id="MBO0931976.1"/>
    </source>
</evidence>
<keyword evidence="1" id="KW-0813">Transport</keyword>
<protein>
    <submittedName>
        <fullName evidence="3">TonB-dependent receptor</fullName>
    </submittedName>
</protein>
<dbReference type="InterPro" id="IPR023996">
    <property type="entry name" value="TonB-dep_OMP_SusC/RagA"/>
</dbReference>
<dbReference type="GO" id="GO:0009279">
    <property type="term" value="C:cell outer membrane"/>
    <property type="evidence" value="ECO:0007669"/>
    <property type="project" value="UniProtKB-SubCell"/>
</dbReference>
<dbReference type="SUPFAM" id="SSF49464">
    <property type="entry name" value="Carboxypeptidase regulatory domain-like"/>
    <property type="match status" value="1"/>
</dbReference>
<dbReference type="InterPro" id="IPR037066">
    <property type="entry name" value="Plug_dom_sf"/>
</dbReference>
<dbReference type="Proteomes" id="UP000664795">
    <property type="component" value="Unassembled WGS sequence"/>
</dbReference>
<evidence type="ECO:0000256" key="1">
    <source>
        <dbReference type="PROSITE-ProRule" id="PRU01360"/>
    </source>
</evidence>
<dbReference type="InterPro" id="IPR023997">
    <property type="entry name" value="TonB-dep_OMP_SusC/RagA_CS"/>
</dbReference>
<comment type="similarity">
    <text evidence="1">Belongs to the TonB-dependent receptor family.</text>
</comment>
<dbReference type="Pfam" id="PF07715">
    <property type="entry name" value="Plug"/>
    <property type="match status" value="1"/>
</dbReference>
<keyword evidence="1" id="KW-0998">Cell outer membrane</keyword>
<keyword evidence="1" id="KW-0812">Transmembrane</keyword>
<keyword evidence="3" id="KW-0675">Receptor</keyword>
<keyword evidence="1" id="KW-1134">Transmembrane beta strand</keyword>
<dbReference type="Pfam" id="PF13715">
    <property type="entry name" value="CarbopepD_reg_2"/>
    <property type="match status" value="1"/>
</dbReference>
<evidence type="ECO:0000259" key="2">
    <source>
        <dbReference type="Pfam" id="PF07715"/>
    </source>
</evidence>
<dbReference type="InterPro" id="IPR012910">
    <property type="entry name" value="Plug_dom"/>
</dbReference>
<dbReference type="Gene3D" id="2.60.40.1120">
    <property type="entry name" value="Carboxypeptidase-like, regulatory domain"/>
    <property type="match status" value="1"/>
</dbReference>
<dbReference type="FunFam" id="2.170.130.10:FF:000003">
    <property type="entry name" value="SusC/RagA family TonB-linked outer membrane protein"/>
    <property type="match status" value="1"/>
</dbReference>
<feature type="domain" description="TonB-dependent receptor plug" evidence="2">
    <location>
        <begin position="143"/>
        <end position="251"/>
    </location>
</feature>
<dbReference type="RefSeq" id="WP_207335944.1">
    <property type="nucleotide sequence ID" value="NZ_JAFMYU010000009.1"/>
</dbReference>
<proteinExistence type="inferred from homology"/>
<keyword evidence="1" id="KW-0472">Membrane</keyword>
<dbReference type="InterPro" id="IPR039426">
    <property type="entry name" value="TonB-dep_rcpt-like"/>
</dbReference>
<comment type="caution">
    <text evidence="3">The sequence shown here is derived from an EMBL/GenBank/DDBJ whole genome shotgun (WGS) entry which is preliminary data.</text>
</comment>
<evidence type="ECO:0000313" key="4">
    <source>
        <dbReference type="Proteomes" id="UP000664795"/>
    </source>
</evidence>
<gene>
    <name evidence="3" type="ORF">J2I48_13280</name>
</gene>
<dbReference type="NCBIfam" id="TIGR04056">
    <property type="entry name" value="OMP_RagA_SusC"/>
    <property type="match status" value="1"/>
</dbReference>
<dbReference type="EMBL" id="JAFMYU010000009">
    <property type="protein sequence ID" value="MBO0931976.1"/>
    <property type="molecule type" value="Genomic_DNA"/>
</dbReference>